<protein>
    <submittedName>
        <fullName evidence="2">DUF1772 domain-containing protein</fullName>
    </submittedName>
</protein>
<organism evidence="2 3">
    <name type="scientific">Flavobacterium humi</name>
    <dbReference type="NCBI Taxonomy" id="2562683"/>
    <lineage>
        <taxon>Bacteria</taxon>
        <taxon>Pseudomonadati</taxon>
        <taxon>Bacteroidota</taxon>
        <taxon>Flavobacteriia</taxon>
        <taxon>Flavobacteriales</taxon>
        <taxon>Flavobacteriaceae</taxon>
        <taxon>Flavobacterium</taxon>
    </lineage>
</organism>
<dbReference type="AlphaFoldDB" id="A0A4Z0LCV0"/>
<evidence type="ECO:0000313" key="2">
    <source>
        <dbReference type="EMBL" id="TGD59719.1"/>
    </source>
</evidence>
<name>A0A4Z0LCV0_9FLAO</name>
<feature type="transmembrane region" description="Helical" evidence="1">
    <location>
        <begin position="142"/>
        <end position="160"/>
    </location>
</feature>
<feature type="transmembrane region" description="Helical" evidence="1">
    <location>
        <begin position="7"/>
        <end position="25"/>
    </location>
</feature>
<dbReference type="EMBL" id="SRLH01000001">
    <property type="protein sequence ID" value="TGD59719.1"/>
    <property type="molecule type" value="Genomic_DNA"/>
</dbReference>
<evidence type="ECO:0000313" key="3">
    <source>
        <dbReference type="Proteomes" id="UP000297407"/>
    </source>
</evidence>
<dbReference type="Pfam" id="PF08592">
    <property type="entry name" value="Anthrone_oxy"/>
    <property type="match status" value="1"/>
</dbReference>
<dbReference type="InterPro" id="IPR013901">
    <property type="entry name" value="Anthrone_oxy"/>
</dbReference>
<gene>
    <name evidence="2" type="ORF">E4635_01935</name>
</gene>
<keyword evidence="1" id="KW-1133">Transmembrane helix</keyword>
<proteinExistence type="predicted"/>
<dbReference type="OrthoDB" id="772592at2"/>
<evidence type="ECO:0000256" key="1">
    <source>
        <dbReference type="SAM" id="Phobius"/>
    </source>
</evidence>
<reference evidence="2 3" key="1">
    <citation type="submission" date="2019-04" db="EMBL/GenBank/DDBJ databases">
        <title>Flavobacterium sp. strain DS2-A Genome sequencing and assembly.</title>
        <authorList>
            <person name="Kim I."/>
        </authorList>
    </citation>
    <scope>NUCLEOTIDE SEQUENCE [LARGE SCALE GENOMIC DNA]</scope>
    <source>
        <strain evidence="2 3">DS2-A</strain>
    </source>
</reference>
<keyword evidence="1" id="KW-0812">Transmembrane</keyword>
<feature type="transmembrane region" description="Helical" evidence="1">
    <location>
        <begin position="86"/>
        <end position="107"/>
    </location>
</feature>
<keyword evidence="1" id="KW-0472">Membrane</keyword>
<dbReference type="Proteomes" id="UP000297407">
    <property type="component" value="Unassembled WGS sequence"/>
</dbReference>
<keyword evidence="3" id="KW-1185">Reference proteome</keyword>
<feature type="transmembrane region" description="Helical" evidence="1">
    <location>
        <begin position="56"/>
        <end position="74"/>
    </location>
</feature>
<dbReference type="RefSeq" id="WP_135524926.1">
    <property type="nucleotide sequence ID" value="NZ_SRLH01000001.1"/>
</dbReference>
<accession>A0A4Z0LCV0</accession>
<sequence length="170" mass="18790">MKTTDIILVITTTFSALIAGLFYAYSCSVNLGLGKLSDADYIKAMQSINREIQNPVFFACFFGTLILIPLSAYLNYQQQTSVKSWLLLIAVFTYAIGVFGITVVGNVPLNDALENFNITNATPDTIRDQRALFETKWNAFNTIRTVCSLITVILLIISCINQNKSLEVAA</sequence>
<comment type="caution">
    <text evidence="2">The sequence shown here is derived from an EMBL/GenBank/DDBJ whole genome shotgun (WGS) entry which is preliminary data.</text>
</comment>